<organism evidence="6">
    <name type="scientific">Oikopleura dioica</name>
    <name type="common">Tunicate</name>
    <dbReference type="NCBI Taxonomy" id="34765"/>
    <lineage>
        <taxon>Eukaryota</taxon>
        <taxon>Metazoa</taxon>
        <taxon>Chordata</taxon>
        <taxon>Tunicata</taxon>
        <taxon>Appendicularia</taxon>
        <taxon>Copelata</taxon>
        <taxon>Oikopleuridae</taxon>
        <taxon>Oikopleura</taxon>
    </lineage>
</organism>
<dbReference type="Pfam" id="PF03024">
    <property type="entry name" value="Folate_rec"/>
    <property type="match status" value="1"/>
</dbReference>
<keyword evidence="4" id="KW-0812">Transmembrane</keyword>
<proteinExistence type="predicted"/>
<reference evidence="6" key="1">
    <citation type="journal article" date="2010" name="Science">
        <title>Plasticity of animal genome architecture unmasked by rapid evolution of a pelagic tunicate.</title>
        <authorList>
            <person name="Denoeud F."/>
            <person name="Henriet S."/>
            <person name="Mungpakdee S."/>
            <person name="Aury J.M."/>
            <person name="Da Silva C."/>
            <person name="Brinkmann H."/>
            <person name="Mikhaleva J."/>
            <person name="Olsen L.C."/>
            <person name="Jubin C."/>
            <person name="Canestro C."/>
            <person name="Bouquet J.M."/>
            <person name="Danks G."/>
            <person name="Poulain J."/>
            <person name="Campsteijn C."/>
            <person name="Adamski M."/>
            <person name="Cross I."/>
            <person name="Yadetie F."/>
            <person name="Muffato M."/>
            <person name="Louis A."/>
            <person name="Butcher S."/>
            <person name="Tsagkogeorga G."/>
            <person name="Konrad A."/>
            <person name="Singh S."/>
            <person name="Jensen M.F."/>
            <person name="Cong E.H."/>
            <person name="Eikeseth-Otteraa H."/>
            <person name="Noel B."/>
            <person name="Anthouard V."/>
            <person name="Porcel B.M."/>
            <person name="Kachouri-Lafond R."/>
            <person name="Nishino A."/>
            <person name="Ugolini M."/>
            <person name="Chourrout P."/>
            <person name="Nishida H."/>
            <person name="Aasland R."/>
            <person name="Huzurbazar S."/>
            <person name="Westhof E."/>
            <person name="Delsuc F."/>
            <person name="Lehrach H."/>
            <person name="Reinhardt R."/>
            <person name="Weissenbach J."/>
            <person name="Roy S.W."/>
            <person name="Artiguenave F."/>
            <person name="Postlethwait J.H."/>
            <person name="Manak J.R."/>
            <person name="Thompson E.M."/>
            <person name="Jaillon O."/>
            <person name="Du Pasquier L."/>
            <person name="Boudinot P."/>
            <person name="Liberles D.A."/>
            <person name="Volff J.N."/>
            <person name="Philippe H."/>
            <person name="Lenhard B."/>
            <person name="Roest Crollius H."/>
            <person name="Wincker P."/>
            <person name="Chourrout D."/>
        </authorList>
    </citation>
    <scope>NUCLEOTIDE SEQUENCE [LARGE SCALE GENOMIC DNA]</scope>
</reference>
<keyword evidence="4" id="KW-0472">Membrane</keyword>
<sequence>MDPANQQPQQPPQQQQQQQPEVLEPFITEDKRCMSNTWNQSPGPTAGNVCPKYSCYGCCDENEAMKHFASGNAYGHYGPYQFYGCSSDGKIDTTGSGGLSEQCHTFIQNNHCLSACSPNVYLWFAKTGNSRHDDHLHGMKTCTSFCTDFYNSCKDEHICFNQDGLAEYFTDYLSGQLSEEKDYKIFHCEGNYKCQKIQDSLIAKPLDLSSMTSLGLSSNLRTDSQSRNEVENFCSKFSFGMFDMEKETDHVCIDPRDENSIITAVKAREEVYNLSNPGNKRSFPVSQDCPTGLSQAAIIGISVGVTAGLLLIATLIGFLIIDATFPCLLFYQWSIKNYIFKIHVIRFFHLLQKKRRKRRRIHTWNSSTT</sequence>
<evidence type="ECO:0000256" key="2">
    <source>
        <dbReference type="ARBA" id="ARBA00023157"/>
    </source>
</evidence>
<dbReference type="AlphaFoldDB" id="E4XG97"/>
<dbReference type="OrthoDB" id="10422482at2759"/>
<keyword evidence="4" id="KW-1133">Transmembrane helix</keyword>
<feature type="transmembrane region" description="Helical" evidence="4">
    <location>
        <begin position="333"/>
        <end position="351"/>
    </location>
</feature>
<gene>
    <name evidence="6" type="ORF">GSOID_T00010505001</name>
</gene>
<feature type="compositionally biased region" description="Low complexity" evidence="3">
    <location>
        <begin position="1"/>
        <end position="20"/>
    </location>
</feature>
<evidence type="ECO:0000256" key="4">
    <source>
        <dbReference type="SAM" id="Phobius"/>
    </source>
</evidence>
<dbReference type="EMBL" id="FN653047">
    <property type="protein sequence ID" value="CBY09695.1"/>
    <property type="molecule type" value="Genomic_DNA"/>
</dbReference>
<evidence type="ECO:0000313" key="7">
    <source>
        <dbReference type="Proteomes" id="UP000001307"/>
    </source>
</evidence>
<feature type="domain" description="Folate receptor-like" evidence="5">
    <location>
        <begin position="33"/>
        <end position="209"/>
    </location>
</feature>
<accession>E4XG97</accession>
<feature type="region of interest" description="Disordered" evidence="3">
    <location>
        <begin position="1"/>
        <end position="22"/>
    </location>
</feature>
<name>E4XG97_OIKDI</name>
<evidence type="ECO:0000256" key="1">
    <source>
        <dbReference type="ARBA" id="ARBA00022729"/>
    </source>
</evidence>
<keyword evidence="2" id="KW-1015">Disulfide bond</keyword>
<dbReference type="InterPro" id="IPR018143">
    <property type="entry name" value="Folate_rcpt-like"/>
</dbReference>
<evidence type="ECO:0000256" key="3">
    <source>
        <dbReference type="SAM" id="MobiDB-lite"/>
    </source>
</evidence>
<protein>
    <recommendedName>
        <fullName evidence="5">Folate receptor-like domain-containing protein</fullName>
    </recommendedName>
</protein>
<keyword evidence="7" id="KW-1185">Reference proteome</keyword>
<evidence type="ECO:0000313" key="6">
    <source>
        <dbReference type="EMBL" id="CBY09695.1"/>
    </source>
</evidence>
<keyword evidence="1" id="KW-0732">Signal</keyword>
<dbReference type="Proteomes" id="UP000001307">
    <property type="component" value="Unassembled WGS sequence"/>
</dbReference>
<evidence type="ECO:0000259" key="5">
    <source>
        <dbReference type="Pfam" id="PF03024"/>
    </source>
</evidence>
<dbReference type="InParanoid" id="E4XG97"/>
<feature type="transmembrane region" description="Helical" evidence="4">
    <location>
        <begin position="296"/>
        <end position="321"/>
    </location>
</feature>